<accession>A0A0F9J8X2</accession>
<comment type="caution">
    <text evidence="2">The sequence shown here is derived from an EMBL/GenBank/DDBJ whole genome shotgun (WGS) entry which is preliminary data.</text>
</comment>
<dbReference type="InterPro" id="IPR006638">
    <property type="entry name" value="Elp3/MiaA/NifB-like_rSAM"/>
</dbReference>
<evidence type="ECO:0000313" key="2">
    <source>
        <dbReference type="EMBL" id="KKM02251.1"/>
    </source>
</evidence>
<organism evidence="2">
    <name type="scientific">marine sediment metagenome</name>
    <dbReference type="NCBI Taxonomy" id="412755"/>
    <lineage>
        <taxon>unclassified sequences</taxon>
        <taxon>metagenomes</taxon>
        <taxon>ecological metagenomes</taxon>
    </lineage>
</organism>
<evidence type="ECO:0000259" key="1">
    <source>
        <dbReference type="PROSITE" id="PS51918"/>
    </source>
</evidence>
<dbReference type="SFLD" id="SFLDG01082">
    <property type="entry name" value="B12-binding_domain_containing"/>
    <property type="match status" value="1"/>
</dbReference>
<proteinExistence type="predicted"/>
<dbReference type="SMART" id="SM00729">
    <property type="entry name" value="Elp3"/>
    <property type="match status" value="1"/>
</dbReference>
<gene>
    <name evidence="2" type="ORF">LCGC14_1786310</name>
</gene>
<dbReference type="GO" id="GO:0003824">
    <property type="term" value="F:catalytic activity"/>
    <property type="evidence" value="ECO:0007669"/>
    <property type="project" value="InterPro"/>
</dbReference>
<dbReference type="InterPro" id="IPR058240">
    <property type="entry name" value="rSAM_sf"/>
</dbReference>
<dbReference type="InterPro" id="IPR045784">
    <property type="entry name" value="Radical_SAM_N2"/>
</dbReference>
<dbReference type="Gene3D" id="3.80.30.20">
    <property type="entry name" value="tm_1862 like domain"/>
    <property type="match status" value="1"/>
</dbReference>
<dbReference type="InterPro" id="IPR018768">
    <property type="entry name" value="DUF2344"/>
</dbReference>
<dbReference type="SUPFAM" id="SSF102114">
    <property type="entry name" value="Radical SAM enzymes"/>
    <property type="match status" value="1"/>
</dbReference>
<dbReference type="PANTHER" id="PTHR42731">
    <property type="entry name" value="SLL1084 PROTEIN"/>
    <property type="match status" value="1"/>
</dbReference>
<feature type="domain" description="Radical SAM core" evidence="1">
    <location>
        <begin position="127"/>
        <end position="361"/>
    </location>
</feature>
<reference evidence="2" key="1">
    <citation type="journal article" date="2015" name="Nature">
        <title>Complex archaea that bridge the gap between prokaryotes and eukaryotes.</title>
        <authorList>
            <person name="Spang A."/>
            <person name="Saw J.H."/>
            <person name="Jorgensen S.L."/>
            <person name="Zaremba-Niedzwiedzka K."/>
            <person name="Martijn J."/>
            <person name="Lind A.E."/>
            <person name="van Eijk R."/>
            <person name="Schleper C."/>
            <person name="Guy L."/>
            <person name="Ettema T.J."/>
        </authorList>
    </citation>
    <scope>NUCLEOTIDE SEQUENCE</scope>
</reference>
<dbReference type="PANTHER" id="PTHR42731:SF1">
    <property type="entry name" value="RADICAL SAM DOMAIN PROTEIN"/>
    <property type="match status" value="1"/>
</dbReference>
<protein>
    <recommendedName>
        <fullName evidence="1">Radical SAM core domain-containing protein</fullName>
    </recommendedName>
</protein>
<dbReference type="NCBIfam" id="TIGR03936">
    <property type="entry name" value="sam_1_link_chp"/>
    <property type="match status" value="1"/>
</dbReference>
<dbReference type="InterPro" id="IPR023404">
    <property type="entry name" value="rSAM_horseshoe"/>
</dbReference>
<dbReference type="Pfam" id="PF19864">
    <property type="entry name" value="Radical_SAM_N2"/>
    <property type="match status" value="1"/>
</dbReference>
<dbReference type="PROSITE" id="PS51918">
    <property type="entry name" value="RADICAL_SAM"/>
    <property type="match status" value="1"/>
</dbReference>
<dbReference type="Pfam" id="PF10105">
    <property type="entry name" value="DUF2344"/>
    <property type="match status" value="1"/>
</dbReference>
<dbReference type="AlphaFoldDB" id="A0A0F9J8X2"/>
<dbReference type="EMBL" id="LAZR01016986">
    <property type="protein sequence ID" value="KKM02251.1"/>
    <property type="molecule type" value="Genomic_DNA"/>
</dbReference>
<name>A0A0F9J8X2_9ZZZZ</name>
<dbReference type="Pfam" id="PF04055">
    <property type="entry name" value="Radical_SAM"/>
    <property type="match status" value="1"/>
</dbReference>
<dbReference type="InterPro" id="IPR007197">
    <property type="entry name" value="rSAM"/>
</dbReference>
<dbReference type="SFLD" id="SFLDS00029">
    <property type="entry name" value="Radical_SAM"/>
    <property type="match status" value="1"/>
</dbReference>
<sequence length="710" mass="80560">ILTILDLGNIPIKSLDRGEEDPLVIAGGPAVFNPEPVADFIDVFIFGDGEISIIEFLDLFASLRSKRRREKIQKLDQLEFVYIPSLYKTKSYGGYRFTDIDKVVKRRVEPDLESLPYPKKPIIPLIKIVQDRITVEVNRGCVTGCRFCQAGFTYRPVRERSVDELLGIIRETLENTGYDEVSLASLSIGDYPRLHALVDQINRAFSLNKVSISLPSLRVNSTNVDILKMTQKVRKSGLTFAIESADDMVRKRLNKSVDESQLIDIVRQVVLIGWRLVKVYFMIGLPMAENECEKIADLVRELAGVSRKLSINVNVSVYIPKPHTPFEREKQIDLERADSIISSLKDRFRNSRVSIKYQDPEMSRIEGVLARGDRSISELIYKAYADGERFSSWSEIFDYGIWTSSMVKIGIDADRYLEGYKNIDRLPWDFVDTGVEKRYLKSEFNKACDGVLTGSCYYYSCSNCGVCCKGPGGPRMPGHSDSNSRAADTRKEITSETNIRSEVNLSGNGRELPGYKIIFQFTKLGMFRFISHLDLLGVFVKAGRRAGIPFRYSKGFNPKPRFILPFPLALGIESGYELGEVILDGSIDTENFCRIYNERLPEELKVVRSKICNHRKSIASNSFYHDYEIQCGNEDLGKITSALSGVSERASFDKIPGQQYFINGTKILLRLQGARSIKSVFEVNSRSFLDHDIKRTMLWELKNGSLLPFF</sequence>
<dbReference type="GO" id="GO:0051536">
    <property type="term" value="F:iron-sulfur cluster binding"/>
    <property type="evidence" value="ECO:0007669"/>
    <property type="project" value="InterPro"/>
</dbReference>
<feature type="non-terminal residue" evidence="2">
    <location>
        <position position="1"/>
    </location>
</feature>